<evidence type="ECO:0000313" key="13">
    <source>
        <dbReference type="EMBL" id="KAI9636703.1"/>
    </source>
</evidence>
<evidence type="ECO:0000256" key="10">
    <source>
        <dbReference type="SAM" id="MobiDB-lite"/>
    </source>
</evidence>
<feature type="transmembrane region" description="Helical" evidence="11">
    <location>
        <begin position="54"/>
        <end position="73"/>
    </location>
</feature>
<dbReference type="GO" id="GO:0000139">
    <property type="term" value="C:Golgi membrane"/>
    <property type="evidence" value="ECO:0007669"/>
    <property type="project" value="UniProtKB-SubCell"/>
</dbReference>
<evidence type="ECO:0000256" key="7">
    <source>
        <dbReference type="ARBA" id="ARBA00022989"/>
    </source>
</evidence>
<keyword evidence="8" id="KW-0333">Golgi apparatus</keyword>
<proteinExistence type="inferred from homology"/>
<organism evidence="13 14">
    <name type="scientific">Dioszegia hungarica</name>
    <dbReference type="NCBI Taxonomy" id="4972"/>
    <lineage>
        <taxon>Eukaryota</taxon>
        <taxon>Fungi</taxon>
        <taxon>Dikarya</taxon>
        <taxon>Basidiomycota</taxon>
        <taxon>Agaricomycotina</taxon>
        <taxon>Tremellomycetes</taxon>
        <taxon>Tremellales</taxon>
        <taxon>Bulleribasidiaceae</taxon>
        <taxon>Dioszegia</taxon>
    </lineage>
</organism>
<feature type="region of interest" description="Disordered" evidence="10">
    <location>
        <begin position="202"/>
        <end position="222"/>
    </location>
</feature>
<comment type="function">
    <text evidence="1">Golgi membrane protein involved in vesicular trafficking and spindle migration.</text>
</comment>
<dbReference type="InterPro" id="IPR032816">
    <property type="entry name" value="VTT_dom"/>
</dbReference>
<evidence type="ECO:0000256" key="1">
    <source>
        <dbReference type="ARBA" id="ARBA00002978"/>
    </source>
</evidence>
<feature type="transmembrane region" description="Helical" evidence="11">
    <location>
        <begin position="256"/>
        <end position="275"/>
    </location>
</feature>
<dbReference type="AlphaFoldDB" id="A0AA38LVN1"/>
<name>A0AA38LVN1_9TREE</name>
<dbReference type="RefSeq" id="XP_052946480.1">
    <property type="nucleotide sequence ID" value="XM_053093401.1"/>
</dbReference>
<evidence type="ECO:0000256" key="5">
    <source>
        <dbReference type="ARBA" id="ARBA00020673"/>
    </source>
</evidence>
<comment type="similarity">
    <text evidence="3">Belongs to the TVP38/TMEM64 family.</text>
</comment>
<accession>A0AA38LVN1</accession>
<dbReference type="PANTHER" id="PTHR47549">
    <property type="entry name" value="GOLGI APPARATUS MEMBRANE PROTEIN TVP38-RELATED"/>
    <property type="match status" value="1"/>
</dbReference>
<dbReference type="InterPro" id="IPR051076">
    <property type="entry name" value="Golgi_membrane_TVP38/TMEM64"/>
</dbReference>
<evidence type="ECO:0000256" key="11">
    <source>
        <dbReference type="SAM" id="Phobius"/>
    </source>
</evidence>
<dbReference type="PANTHER" id="PTHR47549:SF3">
    <property type="entry name" value="GOLGI APPARATUS MEMBRANE PROTEIN TVP38"/>
    <property type="match status" value="1"/>
</dbReference>
<dbReference type="Proteomes" id="UP001164286">
    <property type="component" value="Unassembled WGS sequence"/>
</dbReference>
<comment type="subcellular location">
    <subcellularLocation>
        <location evidence="2">Golgi apparatus membrane</location>
        <topology evidence="2">Multi-pass membrane protein</topology>
    </subcellularLocation>
</comment>
<feature type="transmembrane region" description="Helical" evidence="11">
    <location>
        <begin position="93"/>
        <end position="114"/>
    </location>
</feature>
<evidence type="ECO:0000313" key="14">
    <source>
        <dbReference type="Proteomes" id="UP001164286"/>
    </source>
</evidence>
<feature type="domain" description="VTT" evidence="12">
    <location>
        <begin position="75"/>
        <end position="188"/>
    </location>
</feature>
<keyword evidence="14" id="KW-1185">Reference proteome</keyword>
<keyword evidence="6 11" id="KW-0812">Transmembrane</keyword>
<gene>
    <name evidence="13" type="ORF">MKK02DRAFT_45407</name>
</gene>
<evidence type="ECO:0000256" key="8">
    <source>
        <dbReference type="ARBA" id="ARBA00023034"/>
    </source>
</evidence>
<keyword evidence="9 11" id="KW-0472">Membrane</keyword>
<dbReference type="GeneID" id="77732606"/>
<evidence type="ECO:0000256" key="4">
    <source>
        <dbReference type="ARBA" id="ARBA00013533"/>
    </source>
</evidence>
<reference evidence="13" key="1">
    <citation type="journal article" date="2022" name="G3 (Bethesda)">
        <title>High quality genome of the basidiomycete yeast Dioszegia hungarica PDD-24b-2 isolated from cloud water.</title>
        <authorList>
            <person name="Jarrige D."/>
            <person name="Haridas S."/>
            <person name="Bleykasten-Grosshans C."/>
            <person name="Joly M."/>
            <person name="Nadalig T."/>
            <person name="Sancelme M."/>
            <person name="Vuilleumier S."/>
            <person name="Grigoriev I.V."/>
            <person name="Amato P."/>
            <person name="Bringel F."/>
        </authorList>
    </citation>
    <scope>NUCLEOTIDE SEQUENCE</scope>
    <source>
        <strain evidence="13">PDD-24b-2</strain>
    </source>
</reference>
<protein>
    <recommendedName>
        <fullName evidence="4">Golgi apparatus membrane protein TVP38</fullName>
    </recommendedName>
    <alternativeName>
        <fullName evidence="5">Golgi apparatus membrane protein tvp38</fullName>
    </alternativeName>
</protein>
<evidence type="ECO:0000259" key="12">
    <source>
        <dbReference type="Pfam" id="PF09335"/>
    </source>
</evidence>
<dbReference type="EMBL" id="JAKWFO010000005">
    <property type="protein sequence ID" value="KAI9636703.1"/>
    <property type="molecule type" value="Genomic_DNA"/>
</dbReference>
<evidence type="ECO:0000256" key="2">
    <source>
        <dbReference type="ARBA" id="ARBA00004653"/>
    </source>
</evidence>
<comment type="caution">
    <text evidence="13">The sequence shown here is derived from an EMBL/GenBank/DDBJ whole genome shotgun (WGS) entry which is preliminary data.</text>
</comment>
<keyword evidence="7 11" id="KW-1133">Transmembrane helix</keyword>
<dbReference type="GO" id="GO:0000022">
    <property type="term" value="P:mitotic spindle elongation"/>
    <property type="evidence" value="ECO:0007669"/>
    <property type="project" value="TreeGrafter"/>
</dbReference>
<evidence type="ECO:0000256" key="3">
    <source>
        <dbReference type="ARBA" id="ARBA00008640"/>
    </source>
</evidence>
<dbReference type="GO" id="GO:0016192">
    <property type="term" value="P:vesicle-mediated transport"/>
    <property type="evidence" value="ECO:0007669"/>
    <property type="project" value="TreeGrafter"/>
</dbReference>
<sequence length="308" mass="33440">MRDKLLGKEGGMGRALVIGWVVTTLGFVLATAFWKGELFGALDRLSKSLLAMGLEGKVIFTFLIFITTIPPLPLYSTLMVLAGYTFGVWEGFVVSYIASLSGAVIVFIVSRTLLRDVIAKSLSNSPTAQSLLSIIPANPHLLLLIRIAPYPYNLLNVILASAPSLSLRTYTACTAVSLLKLVLHTWIGAGIHDIASFGHGPHGGHGGPPLGEDGEVGGDWEGGHRYDGSGGDGFGHHRGYPHGPGWRADQRHRGRVRMYSTWIGIGLCVALFFYLTHLARKALRKAQEEEALKREEEMLLMTSSDEES</sequence>
<evidence type="ECO:0000256" key="9">
    <source>
        <dbReference type="ARBA" id="ARBA00023136"/>
    </source>
</evidence>
<feature type="transmembrane region" description="Helical" evidence="11">
    <location>
        <begin position="12"/>
        <end position="34"/>
    </location>
</feature>
<evidence type="ECO:0000256" key="6">
    <source>
        <dbReference type="ARBA" id="ARBA00022692"/>
    </source>
</evidence>
<dbReference type="Pfam" id="PF09335">
    <property type="entry name" value="VTT_dom"/>
    <property type="match status" value="1"/>
</dbReference>